<keyword evidence="5" id="KW-0472">Membrane</keyword>
<feature type="region of interest" description="Disordered" evidence="4">
    <location>
        <begin position="1"/>
        <end position="27"/>
    </location>
</feature>
<evidence type="ECO:0000313" key="8">
    <source>
        <dbReference type="Proteomes" id="UP000766698"/>
    </source>
</evidence>
<sequence length="436" mass="45805">MADRSPPGGRLFGATSSGDGTTAEAASGRGAGAWARLTGRLPGRDLPPPRLARLVTVVALCCYGSVTVLNVLRSSGPGMAPSRLVALIGLVLAVFAVQFLVTSSGFRRRYVGWSHALLAVQAALTYGPMLMFGVSWGSMQGPLAASVLLVLGSRLAWPLFGVVVAIPPVHAHVGGEHPAQVGYFLIAGLLGGFTIYGLSRLTDLVHEVHANRAQLARMAVGQERLRFARDLHDLLGYSLSAIALKGELVQRLITTRPDRAEVETAELLRIARQALADVRLVSSGYRNMSLREEAESAAAVLSAADVVAEVEIGCDRLHPVVDTVLATALREGVTNILRHSEVRHCRVSATVEGEEVRLTLVNDGAARRTKESVKTDGGGSGLTNLSERFAAIGGRLTAGARDDGHFELVAAAPLSPRNSDGPTADGTRASTLKAAA</sequence>
<dbReference type="InterPro" id="IPR050482">
    <property type="entry name" value="Sensor_HK_TwoCompSys"/>
</dbReference>
<dbReference type="RefSeq" id="WP_182853638.1">
    <property type="nucleotide sequence ID" value="NZ_WMLF01000008.1"/>
</dbReference>
<organism evidence="7 8">
    <name type="scientific">Streptomyces durbertensis</name>
    <dbReference type="NCBI Taxonomy" id="2448886"/>
    <lineage>
        <taxon>Bacteria</taxon>
        <taxon>Bacillati</taxon>
        <taxon>Actinomycetota</taxon>
        <taxon>Actinomycetes</taxon>
        <taxon>Kitasatosporales</taxon>
        <taxon>Streptomycetaceae</taxon>
        <taxon>Streptomyces</taxon>
    </lineage>
</organism>
<feature type="transmembrane region" description="Helical" evidence="5">
    <location>
        <begin position="146"/>
        <end position="169"/>
    </location>
</feature>
<reference evidence="8" key="1">
    <citation type="journal article" date="2020" name="Syst. Appl. Microbiol.">
        <title>Streptomyces alkaliterrae sp. nov., isolated from an alkaline soil, and emended descriptions of Streptomyces alkaliphilus, Streptomyces calidiresistens and Streptomyces durbertensis.</title>
        <authorList>
            <person name="Swiecimska M."/>
            <person name="Golinska P."/>
            <person name="Nouioui I."/>
            <person name="Wypij M."/>
            <person name="Rai M."/>
            <person name="Sangal V."/>
            <person name="Goodfellow M."/>
        </authorList>
    </citation>
    <scope>NUCLEOTIDE SEQUENCE [LARGE SCALE GENOMIC DNA]</scope>
    <source>
        <strain evidence="8">DSM 104538</strain>
    </source>
</reference>
<evidence type="ECO:0000259" key="6">
    <source>
        <dbReference type="Pfam" id="PF07730"/>
    </source>
</evidence>
<keyword evidence="5" id="KW-1133">Transmembrane helix</keyword>
<feature type="transmembrane region" description="Helical" evidence="5">
    <location>
        <begin position="181"/>
        <end position="199"/>
    </location>
</feature>
<evidence type="ECO:0000313" key="7">
    <source>
        <dbReference type="EMBL" id="MBB1242209.1"/>
    </source>
</evidence>
<name>A0ABR6EA31_9ACTN</name>
<feature type="region of interest" description="Disordered" evidence="4">
    <location>
        <begin position="412"/>
        <end position="436"/>
    </location>
</feature>
<feature type="transmembrane region" description="Helical" evidence="5">
    <location>
        <begin position="113"/>
        <end position="134"/>
    </location>
</feature>
<accession>A0ABR6EA31</accession>
<evidence type="ECO:0000256" key="3">
    <source>
        <dbReference type="ARBA" id="ARBA00023012"/>
    </source>
</evidence>
<dbReference type="Proteomes" id="UP000766698">
    <property type="component" value="Unassembled WGS sequence"/>
</dbReference>
<dbReference type="Gene3D" id="3.30.565.10">
    <property type="entry name" value="Histidine kinase-like ATPase, C-terminal domain"/>
    <property type="match status" value="1"/>
</dbReference>
<dbReference type="GO" id="GO:0016301">
    <property type="term" value="F:kinase activity"/>
    <property type="evidence" value="ECO:0007669"/>
    <property type="project" value="UniProtKB-KW"/>
</dbReference>
<evidence type="ECO:0000256" key="2">
    <source>
        <dbReference type="ARBA" id="ARBA00022777"/>
    </source>
</evidence>
<dbReference type="SUPFAM" id="SSF55874">
    <property type="entry name" value="ATPase domain of HSP90 chaperone/DNA topoisomerase II/histidine kinase"/>
    <property type="match status" value="1"/>
</dbReference>
<feature type="transmembrane region" description="Helical" evidence="5">
    <location>
        <begin position="51"/>
        <end position="72"/>
    </location>
</feature>
<keyword evidence="2 7" id="KW-0418">Kinase</keyword>
<keyword evidence="5" id="KW-0812">Transmembrane</keyword>
<dbReference type="PANTHER" id="PTHR24421:SF63">
    <property type="entry name" value="SENSOR HISTIDINE KINASE DESK"/>
    <property type="match status" value="1"/>
</dbReference>
<dbReference type="PANTHER" id="PTHR24421">
    <property type="entry name" value="NITRATE/NITRITE SENSOR PROTEIN NARX-RELATED"/>
    <property type="match status" value="1"/>
</dbReference>
<keyword evidence="1" id="KW-0808">Transferase</keyword>
<feature type="domain" description="Signal transduction histidine kinase subgroup 3 dimerisation and phosphoacceptor" evidence="6">
    <location>
        <begin position="223"/>
        <end position="288"/>
    </location>
</feature>
<gene>
    <name evidence="7" type="ORF">GL263_01245</name>
</gene>
<dbReference type="Gene3D" id="1.20.5.1930">
    <property type="match status" value="1"/>
</dbReference>
<comment type="caution">
    <text evidence="7">The sequence shown here is derived from an EMBL/GenBank/DDBJ whole genome shotgun (WGS) entry which is preliminary data.</text>
</comment>
<proteinExistence type="predicted"/>
<keyword evidence="8" id="KW-1185">Reference proteome</keyword>
<dbReference type="CDD" id="cd16917">
    <property type="entry name" value="HATPase_UhpB-NarQ-NarX-like"/>
    <property type="match status" value="1"/>
</dbReference>
<evidence type="ECO:0000256" key="5">
    <source>
        <dbReference type="SAM" id="Phobius"/>
    </source>
</evidence>
<evidence type="ECO:0000256" key="1">
    <source>
        <dbReference type="ARBA" id="ARBA00022679"/>
    </source>
</evidence>
<evidence type="ECO:0000256" key="4">
    <source>
        <dbReference type="SAM" id="MobiDB-lite"/>
    </source>
</evidence>
<dbReference type="Pfam" id="PF07730">
    <property type="entry name" value="HisKA_3"/>
    <property type="match status" value="1"/>
</dbReference>
<keyword evidence="3" id="KW-0902">Two-component regulatory system</keyword>
<protein>
    <submittedName>
        <fullName evidence="7">Histidine kinase</fullName>
    </submittedName>
</protein>
<dbReference type="EMBL" id="WMLF01000008">
    <property type="protein sequence ID" value="MBB1242209.1"/>
    <property type="molecule type" value="Genomic_DNA"/>
</dbReference>
<dbReference type="InterPro" id="IPR011712">
    <property type="entry name" value="Sig_transdc_His_kin_sub3_dim/P"/>
</dbReference>
<feature type="transmembrane region" description="Helical" evidence="5">
    <location>
        <begin position="84"/>
        <end position="101"/>
    </location>
</feature>
<dbReference type="InterPro" id="IPR036890">
    <property type="entry name" value="HATPase_C_sf"/>
</dbReference>